<dbReference type="Ensembl" id="ENSDCDT00010023737.1">
    <property type="protein sequence ID" value="ENSDCDP00010021601.1"/>
    <property type="gene ID" value="ENSDCDG00010010633.1"/>
</dbReference>
<organism evidence="2 3">
    <name type="scientific">Denticeps clupeoides</name>
    <name type="common">denticle herring</name>
    <dbReference type="NCBI Taxonomy" id="299321"/>
    <lineage>
        <taxon>Eukaryota</taxon>
        <taxon>Metazoa</taxon>
        <taxon>Chordata</taxon>
        <taxon>Craniata</taxon>
        <taxon>Vertebrata</taxon>
        <taxon>Euteleostomi</taxon>
        <taxon>Actinopterygii</taxon>
        <taxon>Neopterygii</taxon>
        <taxon>Teleostei</taxon>
        <taxon>Clupei</taxon>
        <taxon>Clupeiformes</taxon>
        <taxon>Denticipitoidei</taxon>
        <taxon>Denticipitidae</taxon>
        <taxon>Denticeps</taxon>
    </lineage>
</organism>
<evidence type="ECO:0008006" key="4">
    <source>
        <dbReference type="Google" id="ProtNLM"/>
    </source>
</evidence>
<proteinExistence type="inferred from homology"/>
<evidence type="ECO:0000313" key="3">
    <source>
        <dbReference type="Proteomes" id="UP000694580"/>
    </source>
</evidence>
<reference evidence="2 3" key="1">
    <citation type="submission" date="2020-06" db="EMBL/GenBank/DDBJ databases">
        <authorList>
            <consortium name="Wellcome Sanger Institute Data Sharing"/>
        </authorList>
    </citation>
    <scope>NUCLEOTIDE SEQUENCE [LARGE SCALE GENOMIC DNA]</scope>
</reference>
<comment type="similarity">
    <text evidence="1">Belongs to the cornifelin family.</text>
</comment>
<dbReference type="InterPro" id="IPR006461">
    <property type="entry name" value="PLAC_motif_containing"/>
</dbReference>
<sequence length="162" mass="18415">MTNAVILTQPQTFVVQTSNQWSTGICDCCEDMSSCECLHGCVFACWYKHWTRQSGLLLHLLYMYNFKTQKFSVGCFGFWCFWCFACKTTNDLGECLCLPLLDLFGIIPPITISMRATMRQRYGIQGSICNDCVNSFFCGPCVWCQMSREKKIRGGNIINAGL</sequence>
<protein>
    <recommendedName>
        <fullName evidence="4">Plac8 onzin related protein 2</fullName>
    </recommendedName>
</protein>
<dbReference type="AlphaFoldDB" id="A0AAY4BNA9"/>
<evidence type="ECO:0000313" key="2">
    <source>
        <dbReference type="Ensembl" id="ENSDCDP00010021601.1"/>
    </source>
</evidence>
<keyword evidence="3" id="KW-1185">Reference proteome</keyword>
<accession>A0AAY4BNA9</accession>
<reference evidence="2" key="3">
    <citation type="submission" date="2025-09" db="UniProtKB">
        <authorList>
            <consortium name="Ensembl"/>
        </authorList>
    </citation>
    <scope>IDENTIFICATION</scope>
</reference>
<dbReference type="Pfam" id="PF04749">
    <property type="entry name" value="PLAC8"/>
    <property type="match status" value="1"/>
</dbReference>
<name>A0AAY4BNA9_9TELE</name>
<dbReference type="GeneTree" id="ENSGT00940000163701"/>
<dbReference type="Proteomes" id="UP000694580">
    <property type="component" value="Chromosome 1"/>
</dbReference>
<dbReference type="NCBIfam" id="TIGR01571">
    <property type="entry name" value="A_thal_Cys_rich"/>
    <property type="match status" value="1"/>
</dbReference>
<reference evidence="2" key="2">
    <citation type="submission" date="2025-08" db="UniProtKB">
        <authorList>
            <consortium name="Ensembl"/>
        </authorList>
    </citation>
    <scope>IDENTIFICATION</scope>
</reference>
<dbReference type="PANTHER" id="PTHR15907">
    <property type="entry name" value="DUF614 FAMILY PROTEIN-RELATED"/>
    <property type="match status" value="1"/>
</dbReference>
<gene>
    <name evidence="2" type="primary">LOC114799669</name>
</gene>
<evidence type="ECO:0000256" key="1">
    <source>
        <dbReference type="ARBA" id="ARBA00009024"/>
    </source>
</evidence>